<dbReference type="Proteomes" id="UP001254759">
    <property type="component" value="Unassembled WGS sequence"/>
</dbReference>
<dbReference type="Pfam" id="PF04348">
    <property type="entry name" value="LppC"/>
    <property type="match status" value="1"/>
</dbReference>
<proteinExistence type="predicted"/>
<dbReference type="CDD" id="cd06339">
    <property type="entry name" value="PBP1_YraM_LppC_lipoprotein-like"/>
    <property type="match status" value="1"/>
</dbReference>
<organism evidence="3 4">
    <name type="scientific">Pseudoxanthomonas sacheonensis</name>
    <dbReference type="NCBI Taxonomy" id="443615"/>
    <lineage>
        <taxon>Bacteria</taxon>
        <taxon>Pseudomonadati</taxon>
        <taxon>Pseudomonadota</taxon>
        <taxon>Gammaproteobacteria</taxon>
        <taxon>Lysobacterales</taxon>
        <taxon>Lysobacteraceae</taxon>
        <taxon>Pseudoxanthomonas</taxon>
    </lineage>
</organism>
<evidence type="ECO:0000313" key="4">
    <source>
        <dbReference type="Proteomes" id="UP001254759"/>
    </source>
</evidence>
<dbReference type="PROSITE" id="PS51257">
    <property type="entry name" value="PROKAR_LIPOPROTEIN"/>
    <property type="match status" value="1"/>
</dbReference>
<dbReference type="Gene3D" id="3.40.50.2300">
    <property type="match status" value="2"/>
</dbReference>
<evidence type="ECO:0000256" key="1">
    <source>
        <dbReference type="ARBA" id="ARBA00023136"/>
    </source>
</evidence>
<keyword evidence="4" id="KW-1185">Reference proteome</keyword>
<accession>A0ABU1RWJ0</accession>
<feature type="signal peptide" evidence="2">
    <location>
        <begin position="1"/>
        <end position="19"/>
    </location>
</feature>
<sequence length="455" mass="46700">MRLLDTAALLMLAALFAGCATTNVSGPAASREAISALKEAAALARNDAALTGQAKIDNARQIERLLSGIDNATLARDAAALPVGDPLYPFAGRALLNRGLPLPRPFDRGAQWRFDLNNRPAAERDGYRPPVKLAVLLPLSGQLATASAPVRDGLLAGYYGESRRRPEINFYDTAGTATGAVDAYGKAAAGGADFVIGPLGRDEVSAVFGQSNLPVPVLALNRGTGAPPSGNAGFSLAPEDDGIIAAEYLLSRERKTALIINGSDDNGRRAANAFRERFTQRGGTVAEAISVADAPGNISANLASASQRGVDAVFLALKGGAARAIAPQLAMAGLGGKSRVATSQLISGTGKPEQDSALDGIVYPTEVWTARGIGGLPAAGSVGLPTARGPAARLFAFGYDAWLLTAYLEKLATGNNAEVKGATGVLRLDGFGNVIRTPAWSTFNGGRAAPIAGSD</sequence>
<feature type="chain" id="PRO_5045803373" evidence="2">
    <location>
        <begin position="20"/>
        <end position="455"/>
    </location>
</feature>
<reference evidence="3 4" key="1">
    <citation type="submission" date="2023-07" db="EMBL/GenBank/DDBJ databases">
        <title>Sorghum-associated microbial communities from plants grown in Nebraska, USA.</title>
        <authorList>
            <person name="Schachtman D."/>
        </authorList>
    </citation>
    <scope>NUCLEOTIDE SEQUENCE [LARGE SCALE GENOMIC DNA]</scope>
    <source>
        <strain evidence="3 4">BE107</strain>
    </source>
</reference>
<dbReference type="SUPFAM" id="SSF53822">
    <property type="entry name" value="Periplasmic binding protein-like I"/>
    <property type="match status" value="1"/>
</dbReference>
<dbReference type="PANTHER" id="PTHR38038:SF1">
    <property type="entry name" value="PENICILLIN-BINDING PROTEIN ACTIVATOR LPOA"/>
    <property type="match status" value="1"/>
</dbReference>
<keyword evidence="2" id="KW-0732">Signal</keyword>
<comment type="caution">
    <text evidence="3">The sequence shown here is derived from an EMBL/GenBank/DDBJ whole genome shotgun (WGS) entry which is preliminary data.</text>
</comment>
<gene>
    <name evidence="3" type="ORF">J2W94_003450</name>
</gene>
<protein>
    <submittedName>
        <fullName evidence="3">Outer membrane PBP1 activator LpoA protein</fullName>
    </submittedName>
</protein>
<name>A0ABU1RWJ0_9GAMM</name>
<evidence type="ECO:0000256" key="2">
    <source>
        <dbReference type="SAM" id="SignalP"/>
    </source>
</evidence>
<dbReference type="EMBL" id="JAVDTT010000005">
    <property type="protein sequence ID" value="MDR6843143.1"/>
    <property type="molecule type" value="Genomic_DNA"/>
</dbReference>
<dbReference type="InterPro" id="IPR028082">
    <property type="entry name" value="Peripla_BP_I"/>
</dbReference>
<evidence type="ECO:0000313" key="3">
    <source>
        <dbReference type="EMBL" id="MDR6843143.1"/>
    </source>
</evidence>
<dbReference type="InterPro" id="IPR007443">
    <property type="entry name" value="LpoA"/>
</dbReference>
<dbReference type="PANTHER" id="PTHR38038">
    <property type="entry name" value="PENICILLIN-BINDING PROTEIN ACTIVATOR LPOA"/>
    <property type="match status" value="1"/>
</dbReference>
<keyword evidence="1" id="KW-0472">Membrane</keyword>